<keyword evidence="1" id="KW-0472">Membrane</keyword>
<keyword evidence="1" id="KW-0812">Transmembrane</keyword>
<feature type="transmembrane region" description="Helical" evidence="1">
    <location>
        <begin position="9"/>
        <end position="29"/>
    </location>
</feature>
<proteinExistence type="predicted"/>
<evidence type="ECO:0000313" key="2">
    <source>
        <dbReference type="EMBL" id="QII82163.1"/>
    </source>
</evidence>
<feature type="transmembrane region" description="Helical" evidence="1">
    <location>
        <begin position="80"/>
        <end position="100"/>
    </location>
</feature>
<evidence type="ECO:0000256" key="1">
    <source>
        <dbReference type="SAM" id="Phobius"/>
    </source>
</evidence>
<dbReference type="RefSeq" id="WP_166162227.1">
    <property type="nucleotide sequence ID" value="NZ_CP049740.1"/>
</dbReference>
<gene>
    <name evidence="2" type="ORF">G7057_06780</name>
</gene>
<feature type="transmembrane region" description="Helical" evidence="1">
    <location>
        <begin position="49"/>
        <end position="68"/>
    </location>
</feature>
<keyword evidence="3" id="KW-1185">Reference proteome</keyword>
<sequence>MNANKLRRILFSLAGVIIIGLAVGLMRIADLGTDSFSTFNLGLSGFFNIQFGTYMIFSNAIGLILVFFTARHLIGIGTAFNIVLVGYVSDFTVYLIDTYVGDISSFWLRLLVSAFGITVLAFGAVVYIVAEQGVAPYDALPIIIEEKSNGRISFQTARVVSDILCIAIGFFFGATVGITTIIAAFFMGPFMQFFRTRLTAVMASLEENDQPEIENSHI</sequence>
<name>A0A6G7KA74_9LACT</name>
<keyword evidence="1" id="KW-1133">Transmembrane helix</keyword>
<dbReference type="PANTHER" id="PTHR40078:SF1">
    <property type="entry name" value="INTEGRAL MEMBRANE PROTEIN"/>
    <property type="match status" value="1"/>
</dbReference>
<reference evidence="2 3" key="1">
    <citation type="journal article" date="2017" name="Int. J. Syst. Evol. Microbiol.">
        <title>Jeotgalibaca porci sp. nov. and Jeotgalibaca arthritidis sp. nov., isolated from pigs, and emended description of the genus Jeotgalibaca.</title>
        <authorList>
            <person name="Zamora L."/>
            <person name="Perez-Sancho M."/>
            <person name="Dominguez L."/>
            <person name="Fernandez-Garayzabal J.F."/>
            <person name="Vela A.I."/>
        </authorList>
    </citation>
    <scope>NUCLEOTIDE SEQUENCE [LARGE SCALE GENOMIC DNA]</scope>
    <source>
        <strain evidence="2 3">CECT 9157</strain>
    </source>
</reference>
<organism evidence="2 3">
    <name type="scientific">Jeotgalibaca arthritidis</name>
    <dbReference type="NCBI Taxonomy" id="1868794"/>
    <lineage>
        <taxon>Bacteria</taxon>
        <taxon>Bacillati</taxon>
        <taxon>Bacillota</taxon>
        <taxon>Bacilli</taxon>
        <taxon>Lactobacillales</taxon>
        <taxon>Carnobacteriaceae</taxon>
        <taxon>Jeotgalibaca</taxon>
    </lineage>
</organism>
<accession>A0A6G7KA74</accession>
<dbReference type="PANTHER" id="PTHR40078">
    <property type="entry name" value="INTEGRAL MEMBRANE PROTEIN-RELATED"/>
    <property type="match status" value="1"/>
</dbReference>
<dbReference type="Proteomes" id="UP000501451">
    <property type="component" value="Chromosome"/>
</dbReference>
<dbReference type="InterPro" id="IPR038750">
    <property type="entry name" value="YczE/YyaS-like"/>
</dbReference>
<dbReference type="KEGG" id="jar:G7057_06780"/>
<evidence type="ECO:0000313" key="3">
    <source>
        <dbReference type="Proteomes" id="UP000501451"/>
    </source>
</evidence>
<feature type="transmembrane region" description="Helical" evidence="1">
    <location>
        <begin position="106"/>
        <end position="130"/>
    </location>
</feature>
<dbReference type="Pfam" id="PF19700">
    <property type="entry name" value="DUF6198"/>
    <property type="match status" value="1"/>
</dbReference>
<feature type="transmembrane region" description="Helical" evidence="1">
    <location>
        <begin position="163"/>
        <end position="187"/>
    </location>
</feature>
<dbReference type="AlphaFoldDB" id="A0A6G7KA74"/>
<dbReference type="EMBL" id="CP049740">
    <property type="protein sequence ID" value="QII82163.1"/>
    <property type="molecule type" value="Genomic_DNA"/>
</dbReference>
<protein>
    <submittedName>
        <fullName evidence="2">Membrane protein</fullName>
    </submittedName>
</protein>